<accession>A0AAI9EAS1</accession>
<keyword evidence="3" id="KW-1185">Reference proteome</keyword>
<proteinExistence type="predicted"/>
<dbReference type="PROSITE" id="PS51186">
    <property type="entry name" value="GNAT"/>
    <property type="match status" value="1"/>
</dbReference>
<comment type="caution">
    <text evidence="2">The sequence shown here is derived from an EMBL/GenBank/DDBJ whole genome shotgun (WGS) entry which is preliminary data.</text>
</comment>
<dbReference type="InterPro" id="IPR016181">
    <property type="entry name" value="Acyl_CoA_acyltransferase"/>
</dbReference>
<evidence type="ECO:0000313" key="3">
    <source>
        <dbReference type="Proteomes" id="UP001296104"/>
    </source>
</evidence>
<reference evidence="2" key="1">
    <citation type="submission" date="2023-11" db="EMBL/GenBank/DDBJ databases">
        <authorList>
            <person name="Alioto T."/>
            <person name="Alioto T."/>
            <person name="Gomez Garrido J."/>
        </authorList>
    </citation>
    <scope>NUCLEOTIDE SEQUENCE</scope>
</reference>
<dbReference type="GO" id="GO:0016747">
    <property type="term" value="F:acyltransferase activity, transferring groups other than amino-acyl groups"/>
    <property type="evidence" value="ECO:0007669"/>
    <property type="project" value="InterPro"/>
</dbReference>
<dbReference type="InterPro" id="IPR000182">
    <property type="entry name" value="GNAT_dom"/>
</dbReference>
<dbReference type="EMBL" id="CAVMBE010000024">
    <property type="protein sequence ID" value="CAK4010864.1"/>
    <property type="molecule type" value="Genomic_DNA"/>
</dbReference>
<evidence type="ECO:0000259" key="1">
    <source>
        <dbReference type="PROSITE" id="PS51186"/>
    </source>
</evidence>
<sequence length="206" mass="23087">MASTTSNRSPLLAFRLATVEDADALTRLVNIAFRSEKTGDTWIYDEQDKRVDILPLEVTQHFISGDDTVMLVGHLSPGFASTQGLNDARVATCFLRRPAVTPEQQQKNSHVSPGTAWLGLLAILPSLHGQGLGKDILAEAGRFVKEQWGAERLEFDFVHTRTQLKAWYERQGYQETGKWRDFMYPEGGKEVLRGGLRQIVLGKDLM</sequence>
<dbReference type="Proteomes" id="UP001296104">
    <property type="component" value="Unassembled WGS sequence"/>
</dbReference>
<organism evidence="2 3">
    <name type="scientific">Lecanosticta acicola</name>
    <dbReference type="NCBI Taxonomy" id="111012"/>
    <lineage>
        <taxon>Eukaryota</taxon>
        <taxon>Fungi</taxon>
        <taxon>Dikarya</taxon>
        <taxon>Ascomycota</taxon>
        <taxon>Pezizomycotina</taxon>
        <taxon>Dothideomycetes</taxon>
        <taxon>Dothideomycetidae</taxon>
        <taxon>Mycosphaerellales</taxon>
        <taxon>Mycosphaerellaceae</taxon>
        <taxon>Lecanosticta</taxon>
    </lineage>
</organism>
<dbReference type="Pfam" id="PF13508">
    <property type="entry name" value="Acetyltransf_7"/>
    <property type="match status" value="1"/>
</dbReference>
<feature type="domain" description="N-acetyltransferase" evidence="1">
    <location>
        <begin position="12"/>
        <end position="206"/>
    </location>
</feature>
<protein>
    <submittedName>
        <fullName evidence="2">Acyl- N-acyltransferase</fullName>
    </submittedName>
</protein>
<dbReference type="AlphaFoldDB" id="A0AAI9EAS1"/>
<evidence type="ECO:0000313" key="2">
    <source>
        <dbReference type="EMBL" id="CAK4010864.1"/>
    </source>
</evidence>
<dbReference type="Gene3D" id="3.40.630.30">
    <property type="match status" value="1"/>
</dbReference>
<dbReference type="SUPFAM" id="SSF55729">
    <property type="entry name" value="Acyl-CoA N-acyltransferases (Nat)"/>
    <property type="match status" value="1"/>
</dbReference>
<dbReference type="CDD" id="cd04301">
    <property type="entry name" value="NAT_SF"/>
    <property type="match status" value="1"/>
</dbReference>
<name>A0AAI9EAS1_9PEZI</name>
<gene>
    <name evidence="2" type="ORF">LECACI_7A004432</name>
</gene>